<feature type="compositionally biased region" description="Low complexity" evidence="2">
    <location>
        <begin position="173"/>
        <end position="199"/>
    </location>
</feature>
<evidence type="ECO:0000313" key="3">
    <source>
        <dbReference type="EMBL" id="KAA6393556.1"/>
    </source>
</evidence>
<proteinExistence type="predicted"/>
<name>A0A5J4WFQ9_9EUKA</name>
<accession>A0A5J4WFQ9</accession>
<reference evidence="3 4" key="1">
    <citation type="submission" date="2019-03" db="EMBL/GenBank/DDBJ databases">
        <title>Single cell metagenomics reveals metabolic interactions within the superorganism composed of flagellate Streblomastix strix and complex community of Bacteroidetes bacteria on its surface.</title>
        <authorList>
            <person name="Treitli S.C."/>
            <person name="Kolisko M."/>
            <person name="Husnik F."/>
            <person name="Keeling P."/>
            <person name="Hampl V."/>
        </authorList>
    </citation>
    <scope>NUCLEOTIDE SEQUENCE [LARGE SCALE GENOMIC DNA]</scope>
    <source>
        <strain evidence="3">ST1C</strain>
    </source>
</reference>
<dbReference type="EMBL" id="SNRW01002199">
    <property type="protein sequence ID" value="KAA6393556.1"/>
    <property type="molecule type" value="Genomic_DNA"/>
</dbReference>
<sequence length="452" mass="51656">LSGEQINNTPGKNKSSSPPRSNKHSSPNTSFYKQSKNPDVISKIHYIDTKIRDLQLEDKGLDIAGFKPNSASRIEIANKLAKLEVEKEIILKTQPRDVIIAQALEIQEQQSILSQTFIQGNTQQLNDNQSKNEIQLERSFVSQTQSTTVSSKKYGSPSTQQLQSFVSSVKQRAISPQQQQQQQQQQQYRSPSRVSQQSRANSTLSTTPDKRTRSLEKYDTNIPIYSSGIQFLGINNIIAPDIAKQNSPFLKNNKIQEQNINNETDGFSNIQLNDEQQELEAAYQRQEKREQLQRLEEQNIAYNPTQVPEKKKKNEQQQSAQQQEESNLFPKPQQQQQQSPRSIGRGPTNIDSYDQTYDQTYAPQQIPQQQYKKRKPHHQTDTNVSSQYRTSSDVKDPNVFFSSVPLYTNIRASSQEQDPTLAKIIQQIEMKKEAARTGVPFAENKILLFEVQ</sequence>
<feature type="compositionally biased region" description="Polar residues" evidence="2">
    <location>
        <begin position="1"/>
        <end position="11"/>
    </location>
</feature>
<feature type="non-terminal residue" evidence="3">
    <location>
        <position position="1"/>
    </location>
</feature>
<evidence type="ECO:0000256" key="2">
    <source>
        <dbReference type="SAM" id="MobiDB-lite"/>
    </source>
</evidence>
<evidence type="ECO:0000313" key="4">
    <source>
        <dbReference type="Proteomes" id="UP000324800"/>
    </source>
</evidence>
<feature type="compositionally biased region" description="Low complexity" evidence="2">
    <location>
        <begin position="12"/>
        <end position="28"/>
    </location>
</feature>
<feature type="region of interest" description="Disordered" evidence="2">
    <location>
        <begin position="366"/>
        <end position="392"/>
    </location>
</feature>
<dbReference type="Proteomes" id="UP000324800">
    <property type="component" value="Unassembled WGS sequence"/>
</dbReference>
<feature type="coiled-coil region" evidence="1">
    <location>
        <begin position="269"/>
        <end position="298"/>
    </location>
</feature>
<evidence type="ECO:0000256" key="1">
    <source>
        <dbReference type="SAM" id="Coils"/>
    </source>
</evidence>
<feature type="region of interest" description="Disordered" evidence="2">
    <location>
        <begin position="1"/>
        <end position="36"/>
    </location>
</feature>
<keyword evidence="1" id="KW-0175">Coiled coil</keyword>
<gene>
    <name evidence="3" type="ORF">EZS28_010920</name>
</gene>
<comment type="caution">
    <text evidence="3">The sequence shown here is derived from an EMBL/GenBank/DDBJ whole genome shotgun (WGS) entry which is preliminary data.</text>
</comment>
<protein>
    <submittedName>
        <fullName evidence="3">Uncharacterized protein</fullName>
    </submittedName>
</protein>
<organism evidence="3 4">
    <name type="scientific">Streblomastix strix</name>
    <dbReference type="NCBI Taxonomy" id="222440"/>
    <lineage>
        <taxon>Eukaryota</taxon>
        <taxon>Metamonada</taxon>
        <taxon>Preaxostyla</taxon>
        <taxon>Oxymonadida</taxon>
        <taxon>Streblomastigidae</taxon>
        <taxon>Streblomastix</taxon>
    </lineage>
</organism>
<feature type="compositionally biased region" description="Polar residues" evidence="2">
    <location>
        <begin position="381"/>
        <end position="391"/>
    </location>
</feature>
<feature type="region of interest" description="Disordered" evidence="2">
    <location>
        <begin position="173"/>
        <end position="215"/>
    </location>
</feature>
<dbReference type="AlphaFoldDB" id="A0A5J4WFQ9"/>
<feature type="region of interest" description="Disordered" evidence="2">
    <location>
        <begin position="300"/>
        <end position="354"/>
    </location>
</feature>
<feature type="compositionally biased region" description="Low complexity" evidence="2">
    <location>
        <begin position="316"/>
        <end position="338"/>
    </location>
</feature>